<name>A0A8J2LIC0_9HEXA</name>
<dbReference type="Proteomes" id="UP000708208">
    <property type="component" value="Unassembled WGS sequence"/>
</dbReference>
<reference evidence="2" key="1">
    <citation type="submission" date="2021-06" db="EMBL/GenBank/DDBJ databases">
        <authorList>
            <person name="Hodson N. C."/>
            <person name="Mongue J. A."/>
            <person name="Jaron S. K."/>
        </authorList>
    </citation>
    <scope>NUCLEOTIDE SEQUENCE</scope>
</reference>
<proteinExistence type="predicted"/>
<sequence>MIVPGLLPTSDPMTPDYFGTHQASYHHMTPASPTHHVHGHAHHQHSAAAAAQFYHSSYYNNATTYATPTIMSSHYIATSNHTVGASVSNGSHSSVSSSALYTGQLNPSTIPIVDKSDLTITMYTPNVPSTASSTSNSSSINNSVASIAQAAITAGNGMLSTPGPLVLLDHRAGSLNTHHHQLHHQQLLHSNGADPDQEASEQNSMSSSNSTHLNHVGTMGTGGSNGHGISHDSVARAASGTGDSLGVWRPY</sequence>
<evidence type="ECO:0000256" key="1">
    <source>
        <dbReference type="SAM" id="MobiDB-lite"/>
    </source>
</evidence>
<keyword evidence="3" id="KW-1185">Reference proteome</keyword>
<dbReference type="EMBL" id="CAJVCH010527266">
    <property type="protein sequence ID" value="CAG7822740.1"/>
    <property type="molecule type" value="Genomic_DNA"/>
</dbReference>
<evidence type="ECO:0000313" key="2">
    <source>
        <dbReference type="EMBL" id="CAG7822740.1"/>
    </source>
</evidence>
<evidence type="ECO:0000313" key="3">
    <source>
        <dbReference type="Proteomes" id="UP000708208"/>
    </source>
</evidence>
<feature type="compositionally biased region" description="Low complexity" evidence="1">
    <location>
        <begin position="200"/>
        <end position="210"/>
    </location>
</feature>
<comment type="caution">
    <text evidence="2">The sequence shown here is derived from an EMBL/GenBank/DDBJ whole genome shotgun (WGS) entry which is preliminary data.</text>
</comment>
<feature type="region of interest" description="Disordered" evidence="1">
    <location>
        <begin position="24"/>
        <end position="44"/>
    </location>
</feature>
<protein>
    <submittedName>
        <fullName evidence="2">Uncharacterized protein</fullName>
    </submittedName>
</protein>
<accession>A0A8J2LIC0</accession>
<organism evidence="2 3">
    <name type="scientific">Allacma fusca</name>
    <dbReference type="NCBI Taxonomy" id="39272"/>
    <lineage>
        <taxon>Eukaryota</taxon>
        <taxon>Metazoa</taxon>
        <taxon>Ecdysozoa</taxon>
        <taxon>Arthropoda</taxon>
        <taxon>Hexapoda</taxon>
        <taxon>Collembola</taxon>
        <taxon>Symphypleona</taxon>
        <taxon>Sminthuridae</taxon>
        <taxon>Allacma</taxon>
    </lineage>
</organism>
<dbReference type="AlphaFoldDB" id="A0A8J2LIC0"/>
<gene>
    <name evidence="2" type="ORF">AFUS01_LOCUS32995</name>
</gene>
<feature type="region of interest" description="Disordered" evidence="1">
    <location>
        <begin position="178"/>
        <end position="251"/>
    </location>
</feature>
<feature type="compositionally biased region" description="Basic residues" evidence="1">
    <location>
        <begin position="35"/>
        <end position="44"/>
    </location>
</feature>